<keyword evidence="2" id="KW-1185">Reference proteome</keyword>
<comment type="caution">
    <text evidence="1">The sequence shown here is derived from an EMBL/GenBank/DDBJ whole genome shotgun (WGS) entry which is preliminary data.</text>
</comment>
<dbReference type="AlphaFoldDB" id="A0A9P5MRI9"/>
<name>A0A9P5MRI9_9AGAM</name>
<gene>
    <name evidence="1" type="ORF">DFH94DRAFT_120414</name>
</gene>
<protein>
    <submittedName>
        <fullName evidence="1">Uncharacterized protein</fullName>
    </submittedName>
</protein>
<sequence length="189" mass="21325">MTIRTLDVIASSFTARRPSHSVQRSLHRYLRHCRLPGVIVDVVLAYFFNRDVRNSHVFTYGRTRFSTLPRSSTFPSLALDQYSRELFTAAHQREGACKESVAKVKWTTDWGIWRRASSHSTSYLPGSSQTDHEAPRTVLSTAVLLFDLTVPLSMRRTDSKNRTIYSAVLVTGPGPGYIPKRAAHTITCP</sequence>
<organism evidence="1 2">
    <name type="scientific">Russula ochroleuca</name>
    <dbReference type="NCBI Taxonomy" id="152965"/>
    <lineage>
        <taxon>Eukaryota</taxon>
        <taxon>Fungi</taxon>
        <taxon>Dikarya</taxon>
        <taxon>Basidiomycota</taxon>
        <taxon>Agaricomycotina</taxon>
        <taxon>Agaricomycetes</taxon>
        <taxon>Russulales</taxon>
        <taxon>Russulaceae</taxon>
        <taxon>Russula</taxon>
    </lineage>
</organism>
<reference evidence="1" key="1">
    <citation type="submission" date="2019-10" db="EMBL/GenBank/DDBJ databases">
        <authorList>
            <consortium name="DOE Joint Genome Institute"/>
            <person name="Kuo A."/>
            <person name="Miyauchi S."/>
            <person name="Kiss E."/>
            <person name="Drula E."/>
            <person name="Kohler A."/>
            <person name="Sanchez-Garcia M."/>
            <person name="Andreopoulos B."/>
            <person name="Barry K.W."/>
            <person name="Bonito G."/>
            <person name="Buee M."/>
            <person name="Carver A."/>
            <person name="Chen C."/>
            <person name="Cichocki N."/>
            <person name="Clum A."/>
            <person name="Culley D."/>
            <person name="Crous P.W."/>
            <person name="Fauchery L."/>
            <person name="Girlanda M."/>
            <person name="Hayes R."/>
            <person name="Keri Z."/>
            <person name="LaButti K."/>
            <person name="Lipzen A."/>
            <person name="Lombard V."/>
            <person name="Magnuson J."/>
            <person name="Maillard F."/>
            <person name="Morin E."/>
            <person name="Murat C."/>
            <person name="Nolan M."/>
            <person name="Ohm R."/>
            <person name="Pangilinan J."/>
            <person name="Pereira M."/>
            <person name="Perotto S."/>
            <person name="Peter M."/>
            <person name="Riley R."/>
            <person name="Sitrit Y."/>
            <person name="Stielow B."/>
            <person name="Szollosi G."/>
            <person name="Zifcakova L."/>
            <person name="Stursova M."/>
            <person name="Spatafora J.W."/>
            <person name="Tedersoo L."/>
            <person name="Vaario L.-M."/>
            <person name="Yamada A."/>
            <person name="Yan M."/>
            <person name="Wang P."/>
            <person name="Xu J."/>
            <person name="Bruns T."/>
            <person name="Baldrian P."/>
            <person name="Vilgalys R."/>
            <person name="Henrissat B."/>
            <person name="Grigoriev I.V."/>
            <person name="Hibbett D."/>
            <person name="Nagy L.G."/>
            <person name="Martin F.M."/>
        </authorList>
    </citation>
    <scope>NUCLEOTIDE SEQUENCE</scope>
    <source>
        <strain evidence="1">Prilba</strain>
    </source>
</reference>
<evidence type="ECO:0000313" key="1">
    <source>
        <dbReference type="EMBL" id="KAF8475332.1"/>
    </source>
</evidence>
<evidence type="ECO:0000313" key="2">
    <source>
        <dbReference type="Proteomes" id="UP000759537"/>
    </source>
</evidence>
<dbReference type="Proteomes" id="UP000759537">
    <property type="component" value="Unassembled WGS sequence"/>
</dbReference>
<reference evidence="1" key="2">
    <citation type="journal article" date="2020" name="Nat. Commun.">
        <title>Large-scale genome sequencing of mycorrhizal fungi provides insights into the early evolution of symbiotic traits.</title>
        <authorList>
            <person name="Miyauchi S."/>
            <person name="Kiss E."/>
            <person name="Kuo A."/>
            <person name="Drula E."/>
            <person name="Kohler A."/>
            <person name="Sanchez-Garcia M."/>
            <person name="Morin E."/>
            <person name="Andreopoulos B."/>
            <person name="Barry K.W."/>
            <person name="Bonito G."/>
            <person name="Buee M."/>
            <person name="Carver A."/>
            <person name="Chen C."/>
            <person name="Cichocki N."/>
            <person name="Clum A."/>
            <person name="Culley D."/>
            <person name="Crous P.W."/>
            <person name="Fauchery L."/>
            <person name="Girlanda M."/>
            <person name="Hayes R.D."/>
            <person name="Keri Z."/>
            <person name="LaButti K."/>
            <person name="Lipzen A."/>
            <person name="Lombard V."/>
            <person name="Magnuson J."/>
            <person name="Maillard F."/>
            <person name="Murat C."/>
            <person name="Nolan M."/>
            <person name="Ohm R.A."/>
            <person name="Pangilinan J."/>
            <person name="Pereira M.F."/>
            <person name="Perotto S."/>
            <person name="Peter M."/>
            <person name="Pfister S."/>
            <person name="Riley R."/>
            <person name="Sitrit Y."/>
            <person name="Stielow J.B."/>
            <person name="Szollosi G."/>
            <person name="Zifcakova L."/>
            <person name="Stursova M."/>
            <person name="Spatafora J.W."/>
            <person name="Tedersoo L."/>
            <person name="Vaario L.M."/>
            <person name="Yamada A."/>
            <person name="Yan M."/>
            <person name="Wang P."/>
            <person name="Xu J."/>
            <person name="Bruns T."/>
            <person name="Baldrian P."/>
            <person name="Vilgalys R."/>
            <person name="Dunand C."/>
            <person name="Henrissat B."/>
            <person name="Grigoriev I.V."/>
            <person name="Hibbett D."/>
            <person name="Nagy L.G."/>
            <person name="Martin F.M."/>
        </authorList>
    </citation>
    <scope>NUCLEOTIDE SEQUENCE</scope>
    <source>
        <strain evidence="1">Prilba</strain>
    </source>
</reference>
<dbReference type="EMBL" id="WHVB01000016">
    <property type="protein sequence ID" value="KAF8475332.1"/>
    <property type="molecule type" value="Genomic_DNA"/>
</dbReference>
<accession>A0A9P5MRI9</accession>
<proteinExistence type="predicted"/>